<dbReference type="EMBL" id="LRDH01000067">
    <property type="protein sequence ID" value="PPV16736.1"/>
    <property type="molecule type" value="Genomic_DNA"/>
</dbReference>
<dbReference type="PANTHER" id="PTHR30520">
    <property type="entry name" value="FORMATE TRANSPORTER-RELATED"/>
    <property type="match status" value="1"/>
</dbReference>
<proteinExistence type="predicted"/>
<evidence type="ECO:0000256" key="1">
    <source>
        <dbReference type="ARBA" id="ARBA00004141"/>
    </source>
</evidence>
<keyword evidence="2 5" id="KW-0812">Transmembrane</keyword>
<gene>
    <name evidence="6" type="ORF">AWN73_09475</name>
</gene>
<dbReference type="PANTHER" id="PTHR30520:SF8">
    <property type="entry name" value="NITRITE TRANSPORTER NIRC"/>
    <property type="match status" value="1"/>
</dbReference>
<evidence type="ECO:0000313" key="7">
    <source>
        <dbReference type="Proteomes" id="UP000238081"/>
    </source>
</evidence>
<evidence type="ECO:0000313" key="6">
    <source>
        <dbReference type="EMBL" id="PPV16736.1"/>
    </source>
</evidence>
<comment type="subcellular location">
    <subcellularLocation>
        <location evidence="1">Membrane</location>
        <topology evidence="1">Multi-pass membrane protein</topology>
    </subcellularLocation>
</comment>
<dbReference type="Gene3D" id="1.20.1080.10">
    <property type="entry name" value="Glycerol uptake facilitator protein"/>
    <property type="match status" value="1"/>
</dbReference>
<evidence type="ECO:0000256" key="2">
    <source>
        <dbReference type="ARBA" id="ARBA00022692"/>
    </source>
</evidence>
<reference evidence="6 7" key="1">
    <citation type="submission" date="2016-01" db="EMBL/GenBank/DDBJ databases">
        <title>Characterization of the Clostridium difficile lineages that are prevalent in Hong Kong and China.</title>
        <authorList>
            <person name="Kwok J.S.-L."/>
            <person name="Lam W.-Y."/>
            <person name="Ip M."/>
            <person name="Chan T.-F."/>
            <person name="Hawkey P.M."/>
            <person name="Tsui S.K.-W."/>
        </authorList>
    </citation>
    <scope>NUCLEOTIDE SEQUENCE [LARGE SCALE GENOMIC DNA]</scope>
    <source>
        <strain evidence="6 7">300064</strain>
    </source>
</reference>
<dbReference type="RefSeq" id="WP_027634765.1">
    <property type="nucleotide sequence ID" value="NZ_CP191155.1"/>
</dbReference>
<accession>A0A2S7FDE4</accession>
<name>A0A2S7FDE4_CLOBU</name>
<organism evidence="6 7">
    <name type="scientific">Clostridium butyricum</name>
    <dbReference type="NCBI Taxonomy" id="1492"/>
    <lineage>
        <taxon>Bacteria</taxon>
        <taxon>Bacillati</taxon>
        <taxon>Bacillota</taxon>
        <taxon>Clostridia</taxon>
        <taxon>Eubacteriales</taxon>
        <taxon>Clostridiaceae</taxon>
        <taxon>Clostridium</taxon>
    </lineage>
</organism>
<feature type="transmembrane region" description="Helical" evidence="5">
    <location>
        <begin position="186"/>
        <end position="215"/>
    </location>
</feature>
<feature type="transmembrane region" description="Helical" evidence="5">
    <location>
        <begin position="107"/>
        <end position="127"/>
    </location>
</feature>
<dbReference type="InterPro" id="IPR023271">
    <property type="entry name" value="Aquaporin-like"/>
</dbReference>
<feature type="transmembrane region" description="Helical" evidence="5">
    <location>
        <begin position="155"/>
        <end position="174"/>
    </location>
</feature>
<feature type="transmembrane region" description="Helical" evidence="5">
    <location>
        <begin position="65"/>
        <end position="95"/>
    </location>
</feature>
<evidence type="ECO:0000256" key="3">
    <source>
        <dbReference type="ARBA" id="ARBA00022989"/>
    </source>
</evidence>
<dbReference type="GO" id="GO:0005886">
    <property type="term" value="C:plasma membrane"/>
    <property type="evidence" value="ECO:0007669"/>
    <property type="project" value="TreeGrafter"/>
</dbReference>
<evidence type="ECO:0000256" key="5">
    <source>
        <dbReference type="SAM" id="Phobius"/>
    </source>
</evidence>
<feature type="transmembrane region" description="Helical" evidence="5">
    <location>
        <begin position="227"/>
        <end position="248"/>
    </location>
</feature>
<comment type="caution">
    <text evidence="6">The sequence shown here is derived from an EMBL/GenBank/DDBJ whole genome shotgun (WGS) entry which is preliminary data.</text>
</comment>
<keyword evidence="3 5" id="KW-1133">Transmembrane helix</keyword>
<keyword evidence="4 5" id="KW-0472">Membrane</keyword>
<dbReference type="Pfam" id="PF01226">
    <property type="entry name" value="Form_Nir_trans"/>
    <property type="match status" value="1"/>
</dbReference>
<feature type="transmembrane region" description="Helical" evidence="5">
    <location>
        <begin position="27"/>
        <end position="53"/>
    </location>
</feature>
<dbReference type="AlphaFoldDB" id="A0A2S7FDE4"/>
<dbReference type="Proteomes" id="UP000238081">
    <property type="component" value="Unassembled WGS sequence"/>
</dbReference>
<evidence type="ECO:0000256" key="4">
    <source>
        <dbReference type="ARBA" id="ARBA00023136"/>
    </source>
</evidence>
<dbReference type="InterPro" id="IPR000292">
    <property type="entry name" value="For/NO2_transpt"/>
</dbReference>
<protein>
    <submittedName>
        <fullName evidence="6">Formate/nitrite transporter family protein</fullName>
    </submittedName>
</protein>
<dbReference type="GO" id="GO:0015499">
    <property type="term" value="F:formate transmembrane transporter activity"/>
    <property type="evidence" value="ECO:0007669"/>
    <property type="project" value="TreeGrafter"/>
</dbReference>
<sequence>MYYSDIEKLTNSSKTKKEMADKSIVKYFARSIMAGIFLMLATILSYTIGAVLSSNYPEAAKISGAALFCFAIIAVVFFGGELFTGNNMVMFIGYLKKEVSLKDTMKIWIYSFIGNLIGIVIFAYMFAESGCNFESIKSYIEPIVYGKINLSVSQMIFRGILCNFSVCLAVYSGIRLKSETGKIILMFLCVFTFVLAGFEHSIANLAAFAIAFFSFGGLPMVPVLNNILWVVVGNILGGGLILGGLLVISSIKDN</sequence>